<feature type="non-terminal residue" evidence="1">
    <location>
        <position position="62"/>
    </location>
</feature>
<reference evidence="1 2" key="1">
    <citation type="journal article" date="2018" name="Front. Plant Sci.">
        <title>Red Clover (Trifolium pratense) and Zigzag Clover (T. medium) - A Picture of Genomic Similarities and Differences.</title>
        <authorList>
            <person name="Dluhosova J."/>
            <person name="Istvanek J."/>
            <person name="Nedelnik J."/>
            <person name="Repkova J."/>
        </authorList>
    </citation>
    <scope>NUCLEOTIDE SEQUENCE [LARGE SCALE GENOMIC DNA]</scope>
    <source>
        <strain evidence="2">cv. 10/8</strain>
        <tissue evidence="1">Leaf</tissue>
    </source>
</reference>
<name>A0A392V3S6_9FABA</name>
<organism evidence="1 2">
    <name type="scientific">Trifolium medium</name>
    <dbReference type="NCBI Taxonomy" id="97028"/>
    <lineage>
        <taxon>Eukaryota</taxon>
        <taxon>Viridiplantae</taxon>
        <taxon>Streptophyta</taxon>
        <taxon>Embryophyta</taxon>
        <taxon>Tracheophyta</taxon>
        <taxon>Spermatophyta</taxon>
        <taxon>Magnoliopsida</taxon>
        <taxon>eudicotyledons</taxon>
        <taxon>Gunneridae</taxon>
        <taxon>Pentapetalae</taxon>
        <taxon>rosids</taxon>
        <taxon>fabids</taxon>
        <taxon>Fabales</taxon>
        <taxon>Fabaceae</taxon>
        <taxon>Papilionoideae</taxon>
        <taxon>50 kb inversion clade</taxon>
        <taxon>NPAAA clade</taxon>
        <taxon>Hologalegina</taxon>
        <taxon>IRL clade</taxon>
        <taxon>Trifolieae</taxon>
        <taxon>Trifolium</taxon>
    </lineage>
</organism>
<dbReference type="EMBL" id="LXQA011025703">
    <property type="protein sequence ID" value="MCI81711.1"/>
    <property type="molecule type" value="Genomic_DNA"/>
</dbReference>
<proteinExistence type="predicted"/>
<protein>
    <submittedName>
        <fullName evidence="1">Uncharacterized protein</fullName>
    </submittedName>
</protein>
<sequence>MKSLAGCPGVSLWRPAAEPPAASSFGFFLELTSSRSPSRPLFLMISIEGAGETCPEGVPEGI</sequence>
<dbReference type="Proteomes" id="UP000265520">
    <property type="component" value="Unassembled WGS sequence"/>
</dbReference>
<dbReference type="AlphaFoldDB" id="A0A392V3S6"/>
<keyword evidence="2" id="KW-1185">Reference proteome</keyword>
<evidence type="ECO:0000313" key="2">
    <source>
        <dbReference type="Proteomes" id="UP000265520"/>
    </source>
</evidence>
<comment type="caution">
    <text evidence="1">The sequence shown here is derived from an EMBL/GenBank/DDBJ whole genome shotgun (WGS) entry which is preliminary data.</text>
</comment>
<accession>A0A392V3S6</accession>
<evidence type="ECO:0000313" key="1">
    <source>
        <dbReference type="EMBL" id="MCI81711.1"/>
    </source>
</evidence>